<evidence type="ECO:0000256" key="2">
    <source>
        <dbReference type="ARBA" id="ARBA00023315"/>
    </source>
</evidence>
<dbReference type="Proteomes" id="UP001156441">
    <property type="component" value="Unassembled WGS sequence"/>
</dbReference>
<dbReference type="PANTHER" id="PTHR43775:SF51">
    <property type="entry name" value="INACTIVE PHENOLPHTHIOCEROL SYNTHESIS POLYKETIDE SYNTHASE TYPE I PKS1-RELATED"/>
    <property type="match status" value="1"/>
</dbReference>
<dbReference type="Pfam" id="PF00698">
    <property type="entry name" value="Acyl_transf_1"/>
    <property type="match status" value="1"/>
</dbReference>
<dbReference type="InterPro" id="IPR016036">
    <property type="entry name" value="Malonyl_transacylase_ACP-bd"/>
</dbReference>
<dbReference type="PANTHER" id="PTHR43775">
    <property type="entry name" value="FATTY ACID SYNTHASE"/>
    <property type="match status" value="1"/>
</dbReference>
<reference evidence="4 5" key="1">
    <citation type="submission" date="2021-02" db="EMBL/GenBank/DDBJ databases">
        <title>Actinophytocola xerophila sp. nov., isolated from soil of cotton cropping field.</title>
        <authorList>
            <person name="Huang R."/>
            <person name="Chen X."/>
            <person name="Ge X."/>
            <person name="Liu W."/>
        </authorList>
    </citation>
    <scope>NUCLEOTIDE SEQUENCE [LARGE SCALE GENOMIC DNA]</scope>
    <source>
        <strain evidence="4 5">S1-96</strain>
    </source>
</reference>
<dbReference type="SUPFAM" id="SSF55048">
    <property type="entry name" value="Probable ACP-binding domain of malonyl-CoA ACP transacylase"/>
    <property type="match status" value="1"/>
</dbReference>
<dbReference type="SMART" id="SM00827">
    <property type="entry name" value="PKS_AT"/>
    <property type="match status" value="1"/>
</dbReference>
<comment type="caution">
    <text evidence="4">The sequence shown here is derived from an EMBL/GenBank/DDBJ whole genome shotgun (WGS) entry which is preliminary data.</text>
</comment>
<name>A0ABT2JKD0_9PSEU</name>
<dbReference type="InterPro" id="IPR050091">
    <property type="entry name" value="PKS_NRPS_Biosynth_Enz"/>
</dbReference>
<feature type="non-terminal residue" evidence="4">
    <location>
        <position position="399"/>
    </location>
</feature>
<organism evidence="4 5">
    <name type="scientific">Actinophytocola gossypii</name>
    <dbReference type="NCBI Taxonomy" id="2812003"/>
    <lineage>
        <taxon>Bacteria</taxon>
        <taxon>Bacillati</taxon>
        <taxon>Actinomycetota</taxon>
        <taxon>Actinomycetes</taxon>
        <taxon>Pseudonocardiales</taxon>
        <taxon>Pseudonocardiaceae</taxon>
    </lineage>
</organism>
<evidence type="ECO:0000313" key="4">
    <source>
        <dbReference type="EMBL" id="MCT2588337.1"/>
    </source>
</evidence>
<keyword evidence="1" id="KW-0808">Transferase</keyword>
<keyword evidence="5" id="KW-1185">Reference proteome</keyword>
<evidence type="ECO:0000259" key="3">
    <source>
        <dbReference type="SMART" id="SM00827"/>
    </source>
</evidence>
<protein>
    <submittedName>
        <fullName evidence="4">Acyltransferase domain-containing protein</fullName>
    </submittedName>
</protein>
<dbReference type="Pfam" id="PF22621">
    <property type="entry name" value="CurL-like_PKS_C"/>
    <property type="match status" value="1"/>
</dbReference>
<dbReference type="Gene3D" id="3.30.70.3290">
    <property type="match status" value="1"/>
</dbReference>
<evidence type="ECO:0000256" key="1">
    <source>
        <dbReference type="ARBA" id="ARBA00022679"/>
    </source>
</evidence>
<sequence length="399" mass="43921">MSARSPEALAGQVRRLRDWVRAHPDVDPGEVASALATRARFEYRAVAVGQTTDELLADLTPVVVAPPGRVAFVFPGQGAQWAGMALELMDSAPVFADRMRECADALAPHVDWSLFDVLGDAAALERVDVVQPALFAVMVSLAALWESYGVHPDGVVGHSQGEIAAACVAGTLSLPDAARVVALRSQLIQRHTTGQGGGMLSVAEPIEKLRTRLEQWPDRIWIAAMNGPSATTLSGDRDALVQLAKQCETDEVWVRMIPVDYASHSPHIEPLRDDLLNALAPITPQPGHTQFHSTVDNNPTFNANYWYRNLREPVHLHHTITTMINNSYTTFIEISPHPVLTLPLEQTSTHITTIPTLHRDNGTLTTFLRNTTHTPTTTWPTTPTTLDLPTYAFHRQRFW</sequence>
<dbReference type="EMBL" id="JAFFZE010000046">
    <property type="protein sequence ID" value="MCT2588337.1"/>
    <property type="molecule type" value="Genomic_DNA"/>
</dbReference>
<keyword evidence="2 4" id="KW-0012">Acyltransferase</keyword>
<dbReference type="Gene3D" id="3.40.366.10">
    <property type="entry name" value="Malonyl-Coenzyme A Acyl Carrier Protein, domain 2"/>
    <property type="match status" value="1"/>
</dbReference>
<proteinExistence type="predicted"/>
<gene>
    <name evidence="4" type="ORF">JT362_35050</name>
</gene>
<dbReference type="SUPFAM" id="SSF52151">
    <property type="entry name" value="FabD/lysophospholipase-like"/>
    <property type="match status" value="1"/>
</dbReference>
<dbReference type="InterPro" id="IPR016035">
    <property type="entry name" value="Acyl_Trfase/lysoPLipase"/>
</dbReference>
<dbReference type="GO" id="GO:0016746">
    <property type="term" value="F:acyltransferase activity"/>
    <property type="evidence" value="ECO:0007669"/>
    <property type="project" value="UniProtKB-KW"/>
</dbReference>
<evidence type="ECO:0000313" key="5">
    <source>
        <dbReference type="Proteomes" id="UP001156441"/>
    </source>
</evidence>
<dbReference type="InterPro" id="IPR014043">
    <property type="entry name" value="Acyl_transferase_dom"/>
</dbReference>
<feature type="domain" description="Malonyl-CoA:ACP transacylase (MAT)" evidence="3">
    <location>
        <begin position="73"/>
        <end position="361"/>
    </location>
</feature>
<dbReference type="InterPro" id="IPR001227">
    <property type="entry name" value="Ac_transferase_dom_sf"/>
</dbReference>
<dbReference type="RefSeq" id="WP_260196306.1">
    <property type="nucleotide sequence ID" value="NZ_JAFFZE010000046.1"/>
</dbReference>
<accession>A0ABT2JKD0</accession>